<evidence type="ECO:0000313" key="3">
    <source>
        <dbReference type="Proteomes" id="UP001151002"/>
    </source>
</evidence>
<dbReference type="PANTHER" id="PTHR33164:SF57">
    <property type="entry name" value="MARR-FAMILY TRANSCRIPTIONAL REGULATOR"/>
    <property type="match status" value="1"/>
</dbReference>
<dbReference type="SUPFAM" id="SSF46785">
    <property type="entry name" value="Winged helix' DNA-binding domain"/>
    <property type="match status" value="1"/>
</dbReference>
<protein>
    <submittedName>
        <fullName evidence="2">MarR family winged helix-turn-helix transcriptional regulator</fullName>
    </submittedName>
</protein>
<dbReference type="InterPro" id="IPR036390">
    <property type="entry name" value="WH_DNA-bd_sf"/>
</dbReference>
<dbReference type="Proteomes" id="UP001151002">
    <property type="component" value="Unassembled WGS sequence"/>
</dbReference>
<comment type="caution">
    <text evidence="2">The sequence shown here is derived from an EMBL/GenBank/DDBJ whole genome shotgun (WGS) entry which is preliminary data.</text>
</comment>
<organism evidence="2 3">
    <name type="scientific">Paractinoplanes pyxinae</name>
    <dbReference type="NCBI Taxonomy" id="2997416"/>
    <lineage>
        <taxon>Bacteria</taxon>
        <taxon>Bacillati</taxon>
        <taxon>Actinomycetota</taxon>
        <taxon>Actinomycetes</taxon>
        <taxon>Micromonosporales</taxon>
        <taxon>Micromonosporaceae</taxon>
        <taxon>Paractinoplanes</taxon>
    </lineage>
</organism>
<dbReference type="Gene3D" id="1.10.10.10">
    <property type="entry name" value="Winged helix-like DNA-binding domain superfamily/Winged helix DNA-binding domain"/>
    <property type="match status" value="1"/>
</dbReference>
<reference evidence="2" key="1">
    <citation type="submission" date="2022-11" db="EMBL/GenBank/DDBJ databases">
        <authorList>
            <person name="Somphong A."/>
            <person name="Phongsopitanun W."/>
        </authorList>
    </citation>
    <scope>NUCLEOTIDE SEQUENCE</scope>
    <source>
        <strain evidence="2">Pm04-4</strain>
    </source>
</reference>
<dbReference type="EMBL" id="JAPNTZ010000019">
    <property type="protein sequence ID" value="MCY1144226.1"/>
    <property type="molecule type" value="Genomic_DNA"/>
</dbReference>
<sequence length="145" mass="15621">MARGQALFGFVRFWSRRWTGAGLGADGQRGRDVMVVEAVHTLAGQRQPTSVNDVARELGLDQSGASRMVTGAEQRGLVVRRVPGRVGAASAVSTTAAGEELLRQAHAWQDDVLGRLTAGWPDEDVETLIVLMERLVRAQNAIDSV</sequence>
<dbReference type="RefSeq" id="WP_267568794.1">
    <property type="nucleotide sequence ID" value="NZ_JAPNTZ010000019.1"/>
</dbReference>
<dbReference type="InterPro" id="IPR039422">
    <property type="entry name" value="MarR/SlyA-like"/>
</dbReference>
<dbReference type="PANTHER" id="PTHR33164">
    <property type="entry name" value="TRANSCRIPTIONAL REGULATOR, MARR FAMILY"/>
    <property type="match status" value="1"/>
</dbReference>
<dbReference type="Pfam" id="PF12802">
    <property type="entry name" value="MarR_2"/>
    <property type="match status" value="1"/>
</dbReference>
<feature type="domain" description="HTH marR-type" evidence="1">
    <location>
        <begin position="44"/>
        <end position="82"/>
    </location>
</feature>
<gene>
    <name evidence="2" type="ORF">OWR29_40065</name>
</gene>
<name>A0ABT4BCM2_9ACTN</name>
<dbReference type="InterPro" id="IPR036388">
    <property type="entry name" value="WH-like_DNA-bd_sf"/>
</dbReference>
<accession>A0ABT4BCM2</accession>
<keyword evidence="3" id="KW-1185">Reference proteome</keyword>
<proteinExistence type="predicted"/>
<dbReference type="InterPro" id="IPR000835">
    <property type="entry name" value="HTH_MarR-typ"/>
</dbReference>
<evidence type="ECO:0000259" key="1">
    <source>
        <dbReference type="Pfam" id="PF12802"/>
    </source>
</evidence>
<evidence type="ECO:0000313" key="2">
    <source>
        <dbReference type="EMBL" id="MCY1144226.1"/>
    </source>
</evidence>